<evidence type="ECO:0000256" key="1">
    <source>
        <dbReference type="SAM" id="MobiDB-lite"/>
    </source>
</evidence>
<dbReference type="Pfam" id="PF12138">
    <property type="entry name" value="Spherulin4"/>
    <property type="match status" value="1"/>
</dbReference>
<evidence type="ECO:0000313" key="2">
    <source>
        <dbReference type="EMBL" id="MUN39108.1"/>
    </source>
</evidence>
<feature type="region of interest" description="Disordered" evidence="1">
    <location>
        <begin position="1"/>
        <end position="33"/>
    </location>
</feature>
<dbReference type="PANTHER" id="PTHR35040:SF9">
    <property type="entry name" value="4-LIKE CELL SURFACE PROTEIN, PUTATIVE (AFU_ORTHOLOGUE AFUA_4G14080)-RELATED"/>
    <property type="match status" value="1"/>
</dbReference>
<feature type="compositionally biased region" description="Basic and acidic residues" evidence="1">
    <location>
        <begin position="10"/>
        <end position="22"/>
    </location>
</feature>
<reference evidence="2 3" key="1">
    <citation type="submission" date="2019-11" db="EMBL/GenBank/DDBJ databases">
        <authorList>
            <person name="Cao P."/>
        </authorList>
    </citation>
    <scope>NUCLEOTIDE SEQUENCE [LARGE SCALE GENOMIC DNA]</scope>
    <source>
        <strain evidence="2 3">NEAU-AAG5</strain>
    </source>
</reference>
<accession>A0A7K1L3V2</accession>
<gene>
    <name evidence="2" type="ORF">GNZ18_21260</name>
</gene>
<dbReference type="AlphaFoldDB" id="A0A7K1L3V2"/>
<proteinExistence type="predicted"/>
<dbReference type="PANTHER" id="PTHR35040">
    <property type="match status" value="1"/>
</dbReference>
<dbReference type="InterPro" id="IPR021986">
    <property type="entry name" value="Spherulin4"/>
</dbReference>
<protein>
    <recommendedName>
        <fullName evidence="4">Spherulation-specific family 4</fullName>
    </recommendedName>
</protein>
<dbReference type="Proteomes" id="UP000432015">
    <property type="component" value="Unassembled WGS sequence"/>
</dbReference>
<keyword evidence="3" id="KW-1185">Reference proteome</keyword>
<name>A0A7K1L3V2_9ACTN</name>
<sequence length="262" mass="28528">MAAGRHPRDRPRPRLGPRDRPGHVPAGPLGGDRVPGLNGRVGAVAVPAYFHPAAVDWAALADARLGVVVLNVDSGAGTVRDRAFAEVASRASDAGVRLAGYVDTAYGGRPACEVEDELVRYRTWYGIRMAFLDQVSAEPGHVLRYRRITAGARGRGMTYIVLNHGTYPDAAYSALADLLVTFEGPWSAYRHLRVPAWARRLPAERFCHLVYAAPRPVLARALARAQRCNAGVVYVTDRTGANPWDGLPEYFSSELALVYAER</sequence>
<comment type="caution">
    <text evidence="2">The sequence shown here is derived from an EMBL/GenBank/DDBJ whole genome shotgun (WGS) entry which is preliminary data.</text>
</comment>
<dbReference type="EMBL" id="WOFH01000007">
    <property type="protein sequence ID" value="MUN39108.1"/>
    <property type="molecule type" value="Genomic_DNA"/>
</dbReference>
<organism evidence="2 3">
    <name type="scientific">Actinomadura litoris</name>
    <dbReference type="NCBI Taxonomy" id="2678616"/>
    <lineage>
        <taxon>Bacteria</taxon>
        <taxon>Bacillati</taxon>
        <taxon>Actinomycetota</taxon>
        <taxon>Actinomycetes</taxon>
        <taxon>Streptosporangiales</taxon>
        <taxon>Thermomonosporaceae</taxon>
        <taxon>Actinomadura</taxon>
    </lineage>
</organism>
<evidence type="ECO:0008006" key="4">
    <source>
        <dbReference type="Google" id="ProtNLM"/>
    </source>
</evidence>
<evidence type="ECO:0000313" key="3">
    <source>
        <dbReference type="Proteomes" id="UP000432015"/>
    </source>
</evidence>